<dbReference type="EMBL" id="DOLB01000030">
    <property type="protein sequence ID" value="HBT48517.1"/>
    <property type="molecule type" value="Genomic_DNA"/>
</dbReference>
<dbReference type="GO" id="GO:0030313">
    <property type="term" value="C:cell envelope"/>
    <property type="evidence" value="ECO:0007669"/>
    <property type="project" value="UniProtKB-SubCell"/>
</dbReference>
<dbReference type="PANTHER" id="PTHR46847:SF1">
    <property type="entry name" value="D-ALLOSE-BINDING PERIPLASMIC PROTEIN-RELATED"/>
    <property type="match status" value="1"/>
</dbReference>
<sequence>MRRVSKVKNQKALVLVLIAILIFSSIVVTGCRKESTTSEKTGTLQIAAVAPFEDQYFNIWFEGARAAAKKLNVKLSEATAGWDPNKQNNLIEAAVAAGAKGVLVARVDLDAFVPLSQKLTQQGIAVVTTDGPVHTGPRLAHLSSDDMKVGQAIGKALLEGLEKSGKPKPWKIVAFAGLPGTYAGMVRIEGALSILNPLIQKGEIKLVSTEIANFDRELGMKKMEAILARTHEIDGIFGANDDMVLGAAKACENAGLKPGKDVILVGVDVIPDAQQAIRDEKMYASISQAPYLEGYWGTCILYFNLTTGCKPDSIELPIPIITVTKQNVNDFEREVRFDQPPSKEWFTNCKDKYEEFVKKFWETK</sequence>
<organism evidence="6 7">
    <name type="scientific">Caldanaerobacter subterraneus</name>
    <dbReference type="NCBI Taxonomy" id="911092"/>
    <lineage>
        <taxon>Bacteria</taxon>
        <taxon>Bacillati</taxon>
        <taxon>Bacillota</taxon>
        <taxon>Clostridia</taxon>
        <taxon>Thermoanaerobacterales</taxon>
        <taxon>Thermoanaerobacteraceae</taxon>
        <taxon>Caldanaerobacter</taxon>
    </lineage>
</organism>
<proteinExistence type="inferred from homology"/>
<keyword evidence="3" id="KW-0732">Signal</keyword>
<dbReference type="InterPro" id="IPR025997">
    <property type="entry name" value="SBP_2_dom"/>
</dbReference>
<dbReference type="GO" id="GO:0030246">
    <property type="term" value="F:carbohydrate binding"/>
    <property type="evidence" value="ECO:0007669"/>
    <property type="project" value="UniProtKB-ARBA"/>
</dbReference>
<evidence type="ECO:0000313" key="6">
    <source>
        <dbReference type="EMBL" id="HBT48517.1"/>
    </source>
</evidence>
<comment type="caution">
    <text evidence="6">The sequence shown here is derived from an EMBL/GenBank/DDBJ whole genome shotgun (WGS) entry which is preliminary data.</text>
</comment>
<evidence type="ECO:0000256" key="4">
    <source>
        <dbReference type="SAM" id="Phobius"/>
    </source>
</evidence>
<evidence type="ECO:0000256" key="3">
    <source>
        <dbReference type="ARBA" id="ARBA00022729"/>
    </source>
</evidence>
<dbReference type="Gene3D" id="3.40.50.2300">
    <property type="match status" value="2"/>
</dbReference>
<evidence type="ECO:0000256" key="1">
    <source>
        <dbReference type="ARBA" id="ARBA00004196"/>
    </source>
</evidence>
<dbReference type="PROSITE" id="PS51257">
    <property type="entry name" value="PROKAR_LIPOPROTEIN"/>
    <property type="match status" value="1"/>
</dbReference>
<reference evidence="6 7" key="1">
    <citation type="journal article" date="2018" name="Nat. Biotechnol.">
        <title>A standardized bacterial taxonomy based on genome phylogeny substantially revises the tree of life.</title>
        <authorList>
            <person name="Parks D.H."/>
            <person name="Chuvochina M."/>
            <person name="Waite D.W."/>
            <person name="Rinke C."/>
            <person name="Skarshewski A."/>
            <person name="Chaumeil P.A."/>
            <person name="Hugenholtz P."/>
        </authorList>
    </citation>
    <scope>NUCLEOTIDE SEQUENCE [LARGE SCALE GENOMIC DNA]</scope>
    <source>
        <strain evidence="6">UBA12544</strain>
    </source>
</reference>
<dbReference type="InterPro" id="IPR028082">
    <property type="entry name" value="Peripla_BP_I"/>
</dbReference>
<dbReference type="CDD" id="cd01536">
    <property type="entry name" value="PBP1_ABC_sugar_binding-like"/>
    <property type="match status" value="1"/>
</dbReference>
<accession>A0A357VKS6</accession>
<comment type="similarity">
    <text evidence="2">Belongs to the bacterial solute-binding protein 2 family.</text>
</comment>
<evidence type="ECO:0000259" key="5">
    <source>
        <dbReference type="Pfam" id="PF13407"/>
    </source>
</evidence>
<keyword evidence="4" id="KW-0812">Transmembrane</keyword>
<evidence type="ECO:0000313" key="7">
    <source>
        <dbReference type="Proteomes" id="UP000264445"/>
    </source>
</evidence>
<dbReference type="Proteomes" id="UP000264445">
    <property type="component" value="Unassembled WGS sequence"/>
</dbReference>
<keyword evidence="4" id="KW-0472">Membrane</keyword>
<feature type="transmembrane region" description="Helical" evidence="4">
    <location>
        <begin position="12"/>
        <end position="30"/>
    </location>
</feature>
<gene>
    <name evidence="6" type="ORF">DEA61_01375</name>
</gene>
<evidence type="ECO:0000256" key="2">
    <source>
        <dbReference type="ARBA" id="ARBA00007639"/>
    </source>
</evidence>
<dbReference type="AlphaFoldDB" id="A0A357VKS6"/>
<comment type="subcellular location">
    <subcellularLocation>
        <location evidence="1">Cell envelope</location>
    </subcellularLocation>
</comment>
<dbReference type="Pfam" id="PF13407">
    <property type="entry name" value="Peripla_BP_4"/>
    <property type="match status" value="1"/>
</dbReference>
<name>A0A357VKS6_9THEO</name>
<dbReference type="PANTHER" id="PTHR46847">
    <property type="entry name" value="D-ALLOSE-BINDING PERIPLASMIC PROTEIN-RELATED"/>
    <property type="match status" value="1"/>
</dbReference>
<keyword evidence="4" id="KW-1133">Transmembrane helix</keyword>
<feature type="domain" description="Periplasmic binding protein" evidence="5">
    <location>
        <begin position="51"/>
        <end position="301"/>
    </location>
</feature>
<protein>
    <recommendedName>
        <fullName evidence="5">Periplasmic binding protein domain-containing protein</fullName>
    </recommendedName>
</protein>
<dbReference type="SUPFAM" id="SSF53822">
    <property type="entry name" value="Periplasmic binding protein-like I"/>
    <property type="match status" value="1"/>
</dbReference>